<proteinExistence type="predicted"/>
<dbReference type="PATRIC" id="fig|742738.3.peg.4259"/>
<dbReference type="Pfam" id="PF12672">
    <property type="entry name" value="DUF3793"/>
    <property type="match status" value="1"/>
</dbReference>
<dbReference type="HOGENOM" id="CLU_080981_1_0_9"/>
<dbReference type="EMBL" id="ADLO01000133">
    <property type="protein sequence ID" value="KGF52023.1"/>
    <property type="molecule type" value="Genomic_DNA"/>
</dbReference>
<dbReference type="Proteomes" id="UP000029585">
    <property type="component" value="Unassembled WGS sequence"/>
</dbReference>
<comment type="caution">
    <text evidence="1">The sequence shown here is derived from an EMBL/GenBank/DDBJ whole genome shotgun (WGS) entry which is preliminary data.</text>
</comment>
<dbReference type="InterPro" id="IPR024523">
    <property type="entry name" value="DUF3793"/>
</dbReference>
<evidence type="ECO:0000313" key="1">
    <source>
        <dbReference type="EMBL" id="KGF52023.1"/>
    </source>
</evidence>
<dbReference type="eggNOG" id="ENOG5032SGE">
    <property type="taxonomic scope" value="Bacteria"/>
</dbReference>
<accession>A0A096AY55</accession>
<evidence type="ECO:0008006" key="3">
    <source>
        <dbReference type="Google" id="ProtNLM"/>
    </source>
</evidence>
<name>A0A096AY55_FLAPL</name>
<sequence>MTFEEALIEHCSPTLAGVKPASLFRFCPRDSALFARRFLALRQQFAARGLRLVILKGCRRTGSYLLYLYRERDLAEVLGRREHRDFLRAMGYTPWEAPGDCLRQLAARLCLEEEFPHEIGVFLGYPLDDVKGFIRHKGRDYTFCGCWKCYGDPQAARRRFERYRRCTAVLRRRYAEGTPITQLIVAA</sequence>
<organism evidence="1 2">
    <name type="scientific">Flavonifractor plautii 1_3_50AFAA</name>
    <dbReference type="NCBI Taxonomy" id="742738"/>
    <lineage>
        <taxon>Bacteria</taxon>
        <taxon>Bacillati</taxon>
        <taxon>Bacillota</taxon>
        <taxon>Clostridia</taxon>
        <taxon>Eubacteriales</taxon>
        <taxon>Oscillospiraceae</taxon>
        <taxon>Flavonifractor</taxon>
    </lineage>
</organism>
<gene>
    <name evidence="1" type="ORF">HMPREF9460_04149</name>
</gene>
<reference evidence="1 2" key="1">
    <citation type="submission" date="2011-08" db="EMBL/GenBank/DDBJ databases">
        <title>The Genome Sequence of Clostridium orbiscindens 1_3_50AFAA.</title>
        <authorList>
            <consortium name="The Broad Institute Genome Sequencing Platform"/>
            <person name="Earl A."/>
            <person name="Ward D."/>
            <person name="Feldgarden M."/>
            <person name="Gevers D."/>
            <person name="Daigneault M."/>
            <person name="Strauss J."/>
            <person name="Allen-Vercoe E."/>
            <person name="Young S.K."/>
            <person name="Zeng Q."/>
            <person name="Gargeya S."/>
            <person name="Fitzgerald M."/>
            <person name="Haas B."/>
            <person name="Abouelleil A."/>
            <person name="Alvarado L."/>
            <person name="Arachchi H.M."/>
            <person name="Berlin A."/>
            <person name="Brown A."/>
            <person name="Chapman S.B."/>
            <person name="Chen Z."/>
            <person name="Dunbar C."/>
            <person name="Freedman E."/>
            <person name="Gearin G."/>
            <person name="Gellesch M."/>
            <person name="Goldberg J."/>
            <person name="Griggs A."/>
            <person name="Gujja S."/>
            <person name="Heiman D."/>
            <person name="Howarth C."/>
            <person name="Larson L."/>
            <person name="Lui A."/>
            <person name="MacDonald P.J.P."/>
            <person name="Montmayeur A."/>
            <person name="Murphy C."/>
            <person name="Neiman D."/>
            <person name="Pearson M."/>
            <person name="Priest M."/>
            <person name="Roberts A."/>
            <person name="Saif S."/>
            <person name="Shea T."/>
            <person name="Shenoy N."/>
            <person name="Sisk P."/>
            <person name="Stolte C."/>
            <person name="Sykes S."/>
            <person name="Wortman J."/>
            <person name="Nusbaum C."/>
            <person name="Birren B."/>
        </authorList>
    </citation>
    <scope>NUCLEOTIDE SEQUENCE [LARGE SCALE GENOMIC DNA]</scope>
    <source>
        <strain evidence="1 2">1_3_50AFAA</strain>
    </source>
</reference>
<dbReference type="AlphaFoldDB" id="A0A096AY55"/>
<protein>
    <recommendedName>
        <fullName evidence="3">DUF3793 domain-containing protein</fullName>
    </recommendedName>
</protein>
<dbReference type="RefSeq" id="WP_044943798.1">
    <property type="nucleotide sequence ID" value="NZ_KN174171.1"/>
</dbReference>
<evidence type="ECO:0000313" key="2">
    <source>
        <dbReference type="Proteomes" id="UP000029585"/>
    </source>
</evidence>
<keyword evidence="2" id="KW-1185">Reference proteome</keyword>